<dbReference type="SUPFAM" id="SSF57756">
    <property type="entry name" value="Retrovirus zinc finger-like domains"/>
    <property type="match status" value="1"/>
</dbReference>
<dbReference type="Proteomes" id="UP001314205">
    <property type="component" value="Unassembled WGS sequence"/>
</dbReference>
<comment type="caution">
    <text evidence="2">The sequence shown here is derived from an EMBL/GenBank/DDBJ whole genome shotgun (WGS) entry which is preliminary data.</text>
</comment>
<dbReference type="EMBL" id="CAVLGL010000087">
    <property type="protein sequence ID" value="CAK1591918.1"/>
    <property type="molecule type" value="Genomic_DNA"/>
</dbReference>
<evidence type="ECO:0008006" key="4">
    <source>
        <dbReference type="Google" id="ProtNLM"/>
    </source>
</evidence>
<evidence type="ECO:0000313" key="2">
    <source>
        <dbReference type="EMBL" id="CAK1591918.1"/>
    </source>
</evidence>
<dbReference type="AlphaFoldDB" id="A0AAV1LAH5"/>
<evidence type="ECO:0000256" key="1">
    <source>
        <dbReference type="SAM" id="MobiDB-lite"/>
    </source>
</evidence>
<protein>
    <recommendedName>
        <fullName evidence="4">Retrotransposon gag domain-containing protein</fullName>
    </recommendedName>
</protein>
<dbReference type="GO" id="GO:0003676">
    <property type="term" value="F:nucleic acid binding"/>
    <property type="evidence" value="ECO:0007669"/>
    <property type="project" value="InterPro"/>
</dbReference>
<feature type="region of interest" description="Disordered" evidence="1">
    <location>
        <begin position="138"/>
        <end position="159"/>
    </location>
</feature>
<gene>
    <name evidence="2" type="ORF">PARMNEM_LOCUS12036</name>
</gene>
<name>A0AAV1LAH5_9NEOP</name>
<reference evidence="2 3" key="1">
    <citation type="submission" date="2023-11" db="EMBL/GenBank/DDBJ databases">
        <authorList>
            <person name="Hedman E."/>
            <person name="Englund M."/>
            <person name="Stromberg M."/>
            <person name="Nyberg Akerstrom W."/>
            <person name="Nylinder S."/>
            <person name="Jareborg N."/>
            <person name="Kallberg Y."/>
            <person name="Kronander E."/>
        </authorList>
    </citation>
    <scope>NUCLEOTIDE SEQUENCE [LARGE SCALE GENOMIC DNA]</scope>
</reference>
<evidence type="ECO:0000313" key="3">
    <source>
        <dbReference type="Proteomes" id="UP001314205"/>
    </source>
</evidence>
<keyword evidence="3" id="KW-1185">Reference proteome</keyword>
<dbReference type="GO" id="GO:0008270">
    <property type="term" value="F:zinc ion binding"/>
    <property type="evidence" value="ECO:0007669"/>
    <property type="project" value="InterPro"/>
</dbReference>
<proteinExistence type="predicted"/>
<sequence length="269" mass="31492">MLLSHEAATWWQGIKPQVTDWHDAVHNIRCAFRDRRPPHKIYRDLFSQTQQENEKTDLFVSKARALLMKLPQGDLTEKVQLDMMYGLLNTTIKKRIRREEICSFLEPLERARQIEDSMDTQTRYVTGPAVCRTRPVPFSGHHAQSNSTSEHTKQRNTRTTRVTNANMSSVFPVEPKPSMIENRNENKQFKVSRKYCVYCKNYGHRREECRKLNKQDCNMNIVSSTASIMRYSCREKGVIRSEYSKCNSEFNSVEVNYFSCPSAVITMYK</sequence>
<accession>A0AAV1LAH5</accession>
<organism evidence="2 3">
    <name type="scientific">Parnassius mnemosyne</name>
    <name type="common">clouded apollo</name>
    <dbReference type="NCBI Taxonomy" id="213953"/>
    <lineage>
        <taxon>Eukaryota</taxon>
        <taxon>Metazoa</taxon>
        <taxon>Ecdysozoa</taxon>
        <taxon>Arthropoda</taxon>
        <taxon>Hexapoda</taxon>
        <taxon>Insecta</taxon>
        <taxon>Pterygota</taxon>
        <taxon>Neoptera</taxon>
        <taxon>Endopterygota</taxon>
        <taxon>Lepidoptera</taxon>
        <taxon>Glossata</taxon>
        <taxon>Ditrysia</taxon>
        <taxon>Papilionoidea</taxon>
        <taxon>Papilionidae</taxon>
        <taxon>Parnassiinae</taxon>
        <taxon>Parnassini</taxon>
        <taxon>Parnassius</taxon>
        <taxon>Driopa</taxon>
    </lineage>
</organism>
<dbReference type="InterPro" id="IPR036875">
    <property type="entry name" value="Znf_CCHC_sf"/>
</dbReference>